<evidence type="ECO:0000313" key="1">
    <source>
        <dbReference type="Proteomes" id="UP000035681"/>
    </source>
</evidence>
<keyword evidence="1" id="KW-1185">Reference proteome</keyword>
<name>A0A0K0E8P8_STRER</name>
<protein>
    <submittedName>
        <fullName evidence="3">BTB domain-containing protein</fullName>
    </submittedName>
    <submittedName>
        <fullName evidence="2">Dynein heavy chain</fullName>
    </submittedName>
</protein>
<reference evidence="2" key="1">
    <citation type="submission" date="2015-08" db="UniProtKB">
        <authorList>
            <consortium name="WormBaseParasite"/>
        </authorList>
    </citation>
    <scope>IDENTIFICATION</scope>
</reference>
<proteinExistence type="predicted"/>
<organism evidence="2">
    <name type="scientific">Strongyloides stercoralis</name>
    <name type="common">Threadworm</name>
    <dbReference type="NCBI Taxonomy" id="6248"/>
    <lineage>
        <taxon>Eukaryota</taxon>
        <taxon>Metazoa</taxon>
        <taxon>Ecdysozoa</taxon>
        <taxon>Nematoda</taxon>
        <taxon>Chromadorea</taxon>
        <taxon>Rhabditida</taxon>
        <taxon>Tylenchina</taxon>
        <taxon>Panagrolaimomorpha</taxon>
        <taxon>Strongyloidoidea</taxon>
        <taxon>Strongyloididae</taxon>
        <taxon>Strongyloides</taxon>
    </lineage>
</organism>
<dbReference type="WBParaSite" id="SSTP_0000588000.1">
    <property type="protein sequence ID" value="SSTP_0000588000.1"/>
    <property type="gene ID" value="SSTP_0000588000"/>
</dbReference>
<sequence>MKFLDNPAFKRINFVIVLNNKEIDQVFVDFYSSLDKCLMQYSLSKNIIFMNFLKTIMNYNTSIFVYAITATGEIFTIESKCTDAIIEKIFNMESIMLVMNISIFEKKDMDFIYIEIEDNKNNNFFIDSVKKETNKDNNKVEMNDTKSLQDSLVFESDIFNIIKQRNKQMLPVFKIENVPVDIFFELLYYQKFTLNNNFKLFLKNNILLNATINSICTKDSLNVETKKLNCLDQFLVRRFNHSIKIGKKEIKKINEIFKMKKIDIELVKKEIIKEINKLENFENKFYLATKNYKSRKIYSQDEIERKQKIIFETVKIFNQQKQFLQSCLNECNIFIDKHVERLHNFLIEIRKKLDIIKIIQQNYEKKNITKELISTKFIEQNKLQDEFKVEVENYLNIFEDKKNKFNFIINSNRNAIRNSIIILQKANDIERNSKYIISCKDKIEKLILNNNRSNAALNLKNFLNSL</sequence>
<evidence type="ECO:0000313" key="2">
    <source>
        <dbReference type="WBParaSite" id="SSTP_0000588000.1"/>
    </source>
</evidence>
<dbReference type="Proteomes" id="UP000035681">
    <property type="component" value="Unplaced"/>
</dbReference>
<accession>A0A0K0E8P8</accession>
<evidence type="ECO:0000313" key="3">
    <source>
        <dbReference type="WBParaSite" id="TCONS_00004760.p1"/>
    </source>
</evidence>
<dbReference type="WBParaSite" id="TCONS_00004760.p1">
    <property type="protein sequence ID" value="TCONS_00004760.p1"/>
    <property type="gene ID" value="XLOC_002740"/>
</dbReference>
<dbReference type="AlphaFoldDB" id="A0A0K0E8P8"/>